<keyword evidence="10" id="KW-1185">Reference proteome</keyword>
<evidence type="ECO:0000256" key="8">
    <source>
        <dbReference type="HAMAP-Rule" id="MF_00178"/>
    </source>
</evidence>
<dbReference type="Pfam" id="PF00885">
    <property type="entry name" value="DMRL_synthase"/>
    <property type="match status" value="1"/>
</dbReference>
<feature type="binding site" evidence="8">
    <location>
        <position position="127"/>
    </location>
    <ligand>
        <name>(2S)-2-hydroxy-3-oxobutyl phosphate</name>
        <dbReference type="ChEBI" id="CHEBI:58830"/>
    </ligand>
</feature>
<dbReference type="CDD" id="cd09209">
    <property type="entry name" value="Lumazine_synthase-I"/>
    <property type="match status" value="1"/>
</dbReference>
<feature type="binding site" evidence="8">
    <location>
        <begin position="85"/>
        <end position="86"/>
    </location>
    <ligand>
        <name>(2S)-2-hydroxy-3-oxobutyl phosphate</name>
        <dbReference type="ChEBI" id="CHEBI:58830"/>
    </ligand>
</feature>
<dbReference type="GO" id="GO:0009349">
    <property type="term" value="C:riboflavin synthase complex"/>
    <property type="evidence" value="ECO:0007669"/>
    <property type="project" value="UniProtKB-UniRule"/>
</dbReference>
<comment type="caution">
    <text evidence="9">The sequence shown here is derived from an EMBL/GenBank/DDBJ whole genome shotgun (WGS) entry which is preliminary data.</text>
</comment>
<dbReference type="GO" id="GO:0005829">
    <property type="term" value="C:cytosol"/>
    <property type="evidence" value="ECO:0007669"/>
    <property type="project" value="TreeGrafter"/>
</dbReference>
<evidence type="ECO:0000313" key="9">
    <source>
        <dbReference type="EMBL" id="RRK09664.1"/>
    </source>
</evidence>
<evidence type="ECO:0000256" key="1">
    <source>
        <dbReference type="ARBA" id="ARBA00004917"/>
    </source>
</evidence>
<feature type="binding site" evidence="8">
    <location>
        <position position="113"/>
    </location>
    <ligand>
        <name>5-amino-6-(D-ribitylamino)uracil</name>
        <dbReference type="ChEBI" id="CHEBI:15934"/>
    </ligand>
</feature>
<dbReference type="NCBIfam" id="TIGR00114">
    <property type="entry name" value="lumazine-synth"/>
    <property type="match status" value="1"/>
</dbReference>
<dbReference type="Gene3D" id="3.40.50.960">
    <property type="entry name" value="Lumazine/riboflavin synthase"/>
    <property type="match status" value="1"/>
</dbReference>
<dbReference type="FunFam" id="3.40.50.960:FF:000001">
    <property type="entry name" value="6,7-dimethyl-8-ribityllumazine synthase"/>
    <property type="match status" value="1"/>
</dbReference>
<dbReference type="UniPathway" id="UPA00275">
    <property type="reaction ID" value="UER00404"/>
</dbReference>
<dbReference type="HAMAP" id="MF_00178">
    <property type="entry name" value="Lumazine_synth"/>
    <property type="match status" value="1"/>
</dbReference>
<evidence type="ECO:0000256" key="3">
    <source>
        <dbReference type="ARBA" id="ARBA00012664"/>
    </source>
</evidence>
<dbReference type="PANTHER" id="PTHR21058">
    <property type="entry name" value="6,7-DIMETHYL-8-RIBITYLLUMAZINE SYNTHASE DMRL SYNTHASE LUMAZINE SYNTHASE"/>
    <property type="match status" value="1"/>
</dbReference>
<comment type="function">
    <text evidence="8">Catalyzes the formation of 6,7-dimethyl-8-ribityllumazine by condensation of 5-amino-6-(D-ribitylamino)uracil with 3,4-dihydroxy-2-butanone 4-phosphate. This is the penultimate step in the biosynthesis of riboflavin.</text>
</comment>
<dbReference type="GO" id="GO:0000906">
    <property type="term" value="F:6,7-dimethyl-8-ribityllumazine synthase activity"/>
    <property type="evidence" value="ECO:0007669"/>
    <property type="project" value="UniProtKB-UniRule"/>
</dbReference>
<dbReference type="EC" id="2.5.1.78" evidence="3 8"/>
<reference evidence="9 10" key="1">
    <citation type="submission" date="2018-08" db="EMBL/GenBank/DDBJ databases">
        <title>Genome Lactobacillus garii FI11369.</title>
        <authorList>
            <person name="Diaz M."/>
            <person name="Narbad A."/>
        </authorList>
    </citation>
    <scope>NUCLEOTIDE SEQUENCE [LARGE SCALE GENOMIC DNA]</scope>
    <source>
        <strain evidence="9 10">FI11369</strain>
    </source>
</reference>
<dbReference type="AlphaFoldDB" id="A0A426D516"/>
<keyword evidence="4 8" id="KW-0686">Riboflavin biosynthesis</keyword>
<feature type="active site" description="Proton donor" evidence="8">
    <location>
        <position position="88"/>
    </location>
</feature>
<dbReference type="InterPro" id="IPR034964">
    <property type="entry name" value="LS"/>
</dbReference>
<dbReference type="GO" id="GO:0009231">
    <property type="term" value="P:riboflavin biosynthetic process"/>
    <property type="evidence" value="ECO:0007669"/>
    <property type="project" value="UniProtKB-UniRule"/>
</dbReference>
<dbReference type="InterPro" id="IPR036467">
    <property type="entry name" value="LS/RS_sf"/>
</dbReference>
<name>A0A426D516_9LACO</name>
<dbReference type="PANTHER" id="PTHR21058:SF0">
    <property type="entry name" value="6,7-DIMETHYL-8-RIBITYLLUMAZINE SYNTHASE"/>
    <property type="match status" value="1"/>
</dbReference>
<dbReference type="InterPro" id="IPR002180">
    <property type="entry name" value="LS/RS"/>
</dbReference>
<dbReference type="Proteomes" id="UP000283633">
    <property type="component" value="Unassembled WGS sequence"/>
</dbReference>
<evidence type="ECO:0000256" key="5">
    <source>
        <dbReference type="ARBA" id="ARBA00022679"/>
    </source>
</evidence>
<proteinExistence type="inferred from homology"/>
<accession>A0A426D516</accession>
<evidence type="ECO:0000256" key="2">
    <source>
        <dbReference type="ARBA" id="ARBA00007424"/>
    </source>
</evidence>
<sequence>MTIFNGKYTGNQRKIAIVVARFNSFVTEELLTGAQDGLVRHGVATADIDVAWVPGAFEIPTIAKQLAASGRYDGVITLGAVIRGETSHYDYVCGAVSRGVAEVGLATGVPTMFGVLTTDTVDQAINRAGVKSGNKGTDCALSVLEMIDLKRQLATV</sequence>
<keyword evidence="5 8" id="KW-0808">Transferase</keyword>
<organism evidence="9 10">
    <name type="scientific">Lactiplantibacillus garii</name>
    <dbReference type="NCBI Taxonomy" id="2306423"/>
    <lineage>
        <taxon>Bacteria</taxon>
        <taxon>Bacillati</taxon>
        <taxon>Bacillota</taxon>
        <taxon>Bacilli</taxon>
        <taxon>Lactobacillales</taxon>
        <taxon>Lactobacillaceae</taxon>
        <taxon>Lactiplantibacillus</taxon>
    </lineage>
</organism>
<protein>
    <recommendedName>
        <fullName evidence="7 8">6,7-dimethyl-8-ribityllumazine synthase</fullName>
        <shortName evidence="8">DMRL synthase</shortName>
        <shortName evidence="8">LS</shortName>
        <shortName evidence="8">Lumazine synthase</shortName>
        <ecNumber evidence="3 8">2.5.1.78</ecNumber>
    </recommendedName>
</protein>
<feature type="binding site" evidence="8">
    <location>
        <begin position="56"/>
        <end position="58"/>
    </location>
    <ligand>
        <name>5-amino-6-(D-ribitylamino)uracil</name>
        <dbReference type="ChEBI" id="CHEBI:15934"/>
    </ligand>
</feature>
<comment type="catalytic activity">
    <reaction evidence="6 8">
        <text>(2S)-2-hydroxy-3-oxobutyl phosphate + 5-amino-6-(D-ribitylamino)uracil = 6,7-dimethyl-8-(1-D-ribityl)lumazine + phosphate + 2 H2O + H(+)</text>
        <dbReference type="Rhea" id="RHEA:26152"/>
        <dbReference type="ChEBI" id="CHEBI:15377"/>
        <dbReference type="ChEBI" id="CHEBI:15378"/>
        <dbReference type="ChEBI" id="CHEBI:15934"/>
        <dbReference type="ChEBI" id="CHEBI:43474"/>
        <dbReference type="ChEBI" id="CHEBI:58201"/>
        <dbReference type="ChEBI" id="CHEBI:58830"/>
        <dbReference type="EC" id="2.5.1.78"/>
    </reaction>
</comment>
<dbReference type="SUPFAM" id="SSF52121">
    <property type="entry name" value="Lumazine synthase"/>
    <property type="match status" value="1"/>
</dbReference>
<comment type="similarity">
    <text evidence="2 8">Belongs to the DMRL synthase family.</text>
</comment>
<gene>
    <name evidence="8" type="primary">ribH</name>
    <name evidence="9" type="ORF">D1831_11450</name>
</gene>
<dbReference type="OrthoDB" id="9809709at2"/>
<feature type="binding site" evidence="8">
    <location>
        <position position="22"/>
    </location>
    <ligand>
        <name>5-amino-6-(D-ribitylamino)uracil</name>
        <dbReference type="ChEBI" id="CHEBI:15934"/>
    </ligand>
</feature>
<dbReference type="RefSeq" id="WP_125073056.1">
    <property type="nucleotide sequence ID" value="NZ_QWZQ01000044.1"/>
</dbReference>
<evidence type="ECO:0000256" key="7">
    <source>
        <dbReference type="ARBA" id="ARBA00072606"/>
    </source>
</evidence>
<evidence type="ECO:0000256" key="4">
    <source>
        <dbReference type="ARBA" id="ARBA00022619"/>
    </source>
</evidence>
<evidence type="ECO:0000313" key="10">
    <source>
        <dbReference type="Proteomes" id="UP000283633"/>
    </source>
</evidence>
<comment type="pathway">
    <text evidence="1 8">Cofactor biosynthesis; riboflavin biosynthesis; riboflavin from 2-hydroxy-3-oxobutyl phosphate and 5-amino-6-(D-ribitylamino)uracil: step 1/2.</text>
</comment>
<evidence type="ECO:0000256" key="6">
    <source>
        <dbReference type="ARBA" id="ARBA00048785"/>
    </source>
</evidence>
<dbReference type="NCBIfam" id="NF000812">
    <property type="entry name" value="PRK00061.1-4"/>
    <property type="match status" value="1"/>
</dbReference>
<feature type="binding site" evidence="8">
    <location>
        <begin position="80"/>
        <end position="82"/>
    </location>
    <ligand>
        <name>5-amino-6-(D-ribitylamino)uracil</name>
        <dbReference type="ChEBI" id="CHEBI:15934"/>
    </ligand>
</feature>
<dbReference type="EMBL" id="QWZQ01000044">
    <property type="protein sequence ID" value="RRK09664.1"/>
    <property type="molecule type" value="Genomic_DNA"/>
</dbReference>